<dbReference type="EMBL" id="JAUJYN010000004">
    <property type="protein sequence ID" value="KAK1272908.1"/>
    <property type="molecule type" value="Genomic_DNA"/>
</dbReference>
<protein>
    <submittedName>
        <fullName evidence="1">Uncharacterized protein</fullName>
    </submittedName>
</protein>
<name>A0AAV9B840_ACOGR</name>
<dbReference type="Proteomes" id="UP001179952">
    <property type="component" value="Unassembled WGS sequence"/>
</dbReference>
<reference evidence="1" key="2">
    <citation type="submission" date="2023-06" db="EMBL/GenBank/DDBJ databases">
        <authorList>
            <person name="Ma L."/>
            <person name="Liu K.-W."/>
            <person name="Li Z."/>
            <person name="Hsiao Y.-Y."/>
            <person name="Qi Y."/>
            <person name="Fu T."/>
            <person name="Tang G."/>
            <person name="Zhang D."/>
            <person name="Sun W.-H."/>
            <person name="Liu D.-K."/>
            <person name="Li Y."/>
            <person name="Chen G.-Z."/>
            <person name="Liu X.-D."/>
            <person name="Liao X.-Y."/>
            <person name="Jiang Y.-T."/>
            <person name="Yu X."/>
            <person name="Hao Y."/>
            <person name="Huang J."/>
            <person name="Zhao X.-W."/>
            <person name="Ke S."/>
            <person name="Chen Y.-Y."/>
            <person name="Wu W.-L."/>
            <person name="Hsu J.-L."/>
            <person name="Lin Y.-F."/>
            <person name="Huang M.-D."/>
            <person name="Li C.-Y."/>
            <person name="Huang L."/>
            <person name="Wang Z.-W."/>
            <person name="Zhao X."/>
            <person name="Zhong W.-Y."/>
            <person name="Peng D.-H."/>
            <person name="Ahmad S."/>
            <person name="Lan S."/>
            <person name="Zhang J.-S."/>
            <person name="Tsai W.-C."/>
            <person name="Van De Peer Y."/>
            <person name="Liu Z.-J."/>
        </authorList>
    </citation>
    <scope>NUCLEOTIDE SEQUENCE</scope>
    <source>
        <strain evidence="1">SCP</strain>
        <tissue evidence="1">Leaves</tissue>
    </source>
</reference>
<comment type="caution">
    <text evidence="1">The sequence shown here is derived from an EMBL/GenBank/DDBJ whole genome shotgun (WGS) entry which is preliminary data.</text>
</comment>
<evidence type="ECO:0000313" key="2">
    <source>
        <dbReference type="Proteomes" id="UP001179952"/>
    </source>
</evidence>
<accession>A0AAV9B840</accession>
<sequence>MDIILDRSTYASFMLTNQTSKLVHDVFNVERCFLHVRCPDRHRVIEKKTTTTKYHSTTISLIQKSNQKIKYEIQDTLATPLVCSSMPPDGRRRIVQAVPVKLCRREDDLHRQRSGDLLIPCYDLETSTPFIFSRADAA</sequence>
<keyword evidence="2" id="KW-1185">Reference proteome</keyword>
<gene>
    <name evidence="1" type="ORF">QJS04_geneDACA022423</name>
</gene>
<organism evidence="1 2">
    <name type="scientific">Acorus gramineus</name>
    <name type="common">Dwarf sweet flag</name>
    <dbReference type="NCBI Taxonomy" id="55184"/>
    <lineage>
        <taxon>Eukaryota</taxon>
        <taxon>Viridiplantae</taxon>
        <taxon>Streptophyta</taxon>
        <taxon>Embryophyta</taxon>
        <taxon>Tracheophyta</taxon>
        <taxon>Spermatophyta</taxon>
        <taxon>Magnoliopsida</taxon>
        <taxon>Liliopsida</taxon>
        <taxon>Acoraceae</taxon>
        <taxon>Acorus</taxon>
    </lineage>
</organism>
<reference evidence="1" key="1">
    <citation type="journal article" date="2023" name="Nat. Commun.">
        <title>Diploid and tetraploid genomes of Acorus and the evolution of monocots.</title>
        <authorList>
            <person name="Ma L."/>
            <person name="Liu K.W."/>
            <person name="Li Z."/>
            <person name="Hsiao Y.Y."/>
            <person name="Qi Y."/>
            <person name="Fu T."/>
            <person name="Tang G.D."/>
            <person name="Zhang D."/>
            <person name="Sun W.H."/>
            <person name="Liu D.K."/>
            <person name="Li Y."/>
            <person name="Chen G.Z."/>
            <person name="Liu X.D."/>
            <person name="Liao X.Y."/>
            <person name="Jiang Y.T."/>
            <person name="Yu X."/>
            <person name="Hao Y."/>
            <person name="Huang J."/>
            <person name="Zhao X.W."/>
            <person name="Ke S."/>
            <person name="Chen Y.Y."/>
            <person name="Wu W.L."/>
            <person name="Hsu J.L."/>
            <person name="Lin Y.F."/>
            <person name="Huang M.D."/>
            <person name="Li C.Y."/>
            <person name="Huang L."/>
            <person name="Wang Z.W."/>
            <person name="Zhao X."/>
            <person name="Zhong W.Y."/>
            <person name="Peng D.H."/>
            <person name="Ahmad S."/>
            <person name="Lan S."/>
            <person name="Zhang J.S."/>
            <person name="Tsai W.C."/>
            <person name="Van de Peer Y."/>
            <person name="Liu Z.J."/>
        </authorList>
    </citation>
    <scope>NUCLEOTIDE SEQUENCE</scope>
    <source>
        <strain evidence="1">SCP</strain>
    </source>
</reference>
<evidence type="ECO:0000313" key="1">
    <source>
        <dbReference type="EMBL" id="KAK1272908.1"/>
    </source>
</evidence>
<dbReference type="AlphaFoldDB" id="A0AAV9B840"/>
<proteinExistence type="predicted"/>